<proteinExistence type="predicted"/>
<evidence type="ECO:0000313" key="1">
    <source>
        <dbReference type="EMBL" id="KAH6622656.1"/>
    </source>
</evidence>
<keyword evidence="2" id="KW-1185">Reference proteome</keyword>
<organism evidence="1 2">
    <name type="scientific">Chaetomium tenue</name>
    <dbReference type="NCBI Taxonomy" id="1854479"/>
    <lineage>
        <taxon>Eukaryota</taxon>
        <taxon>Fungi</taxon>
        <taxon>Dikarya</taxon>
        <taxon>Ascomycota</taxon>
        <taxon>Pezizomycotina</taxon>
        <taxon>Sordariomycetes</taxon>
        <taxon>Sordariomycetidae</taxon>
        <taxon>Sordariales</taxon>
        <taxon>Chaetomiaceae</taxon>
        <taxon>Chaetomium</taxon>
    </lineage>
</organism>
<dbReference type="EMBL" id="JAGIZQ010000006">
    <property type="protein sequence ID" value="KAH6622656.1"/>
    <property type="molecule type" value="Genomic_DNA"/>
</dbReference>
<dbReference type="Proteomes" id="UP000724584">
    <property type="component" value="Unassembled WGS sequence"/>
</dbReference>
<comment type="caution">
    <text evidence="1">The sequence shown here is derived from an EMBL/GenBank/DDBJ whole genome shotgun (WGS) entry which is preliminary data.</text>
</comment>
<accession>A0ACB7P1Y8</accession>
<reference evidence="1 2" key="1">
    <citation type="journal article" date="2021" name="Nat. Commun.">
        <title>Genetic determinants of endophytism in the Arabidopsis root mycobiome.</title>
        <authorList>
            <person name="Mesny F."/>
            <person name="Miyauchi S."/>
            <person name="Thiergart T."/>
            <person name="Pickel B."/>
            <person name="Atanasova L."/>
            <person name="Karlsson M."/>
            <person name="Huettel B."/>
            <person name="Barry K.W."/>
            <person name="Haridas S."/>
            <person name="Chen C."/>
            <person name="Bauer D."/>
            <person name="Andreopoulos W."/>
            <person name="Pangilinan J."/>
            <person name="LaButti K."/>
            <person name="Riley R."/>
            <person name="Lipzen A."/>
            <person name="Clum A."/>
            <person name="Drula E."/>
            <person name="Henrissat B."/>
            <person name="Kohler A."/>
            <person name="Grigoriev I.V."/>
            <person name="Martin F.M."/>
            <person name="Hacquard S."/>
        </authorList>
    </citation>
    <scope>NUCLEOTIDE SEQUENCE [LARGE SCALE GENOMIC DNA]</scope>
    <source>
        <strain evidence="1 2">MPI-SDFR-AT-0079</strain>
    </source>
</reference>
<evidence type="ECO:0000313" key="2">
    <source>
        <dbReference type="Proteomes" id="UP000724584"/>
    </source>
</evidence>
<gene>
    <name evidence="1" type="ORF">F5144DRAFT_594973</name>
</gene>
<sequence length="260" mass="27360">MPTVDNDIAGKLALITGASGGIGAACAKALYLQNVNLILTYASSQDKIITLQEELRALAVVPNAPNPSISTHRVDVGSAEEIQRLFDDIQHIYGKGPDILISNAGYGKRIRDIADISIDEFDHTLNVNLRPSFILSKLSIPHMAAQGWGRIIFVSSLAAHGGGINGCHYAASKAGLHGLMKSLATKHAKDGITVNDVAPAMIGETGLIPDEKVLEGTAGDVRNIPVGRLGTPKEVANVVMMFCQTGYLTGQSVLLSGGLK</sequence>
<name>A0ACB7P1Y8_9PEZI</name>
<protein>
    <submittedName>
        <fullName evidence="1">Uncharacterized protein</fullName>
    </submittedName>
</protein>